<feature type="binding site" evidence="12">
    <location>
        <position position="475"/>
    </location>
    <ligand>
        <name>Zn(2+)</name>
        <dbReference type="ChEBI" id="CHEBI:29105"/>
        <label>1</label>
    </ligand>
</feature>
<evidence type="ECO:0000313" key="14">
    <source>
        <dbReference type="EMBL" id="AXA35482.1"/>
    </source>
</evidence>
<proteinExistence type="inferred from homology"/>
<organism evidence="14 15">
    <name type="scientific">Sumerlaea chitinivorans</name>
    <dbReference type="NCBI Taxonomy" id="2250252"/>
    <lineage>
        <taxon>Bacteria</taxon>
        <taxon>Candidatus Sumerlaeota</taxon>
        <taxon>Candidatus Sumerlaeia</taxon>
        <taxon>Candidatus Sumerlaeales</taxon>
        <taxon>Candidatus Sumerlaeaceae</taxon>
        <taxon>Candidatus Sumerlaea</taxon>
    </lineage>
</organism>
<protein>
    <recommendedName>
        <fullName evidence="12">Replication restart protein PriA</fullName>
    </recommendedName>
    <alternativeName>
        <fullName evidence="12">ATP-dependent DNA helicase PriA</fullName>
        <ecNumber evidence="12">5.6.2.4</ecNumber>
    </alternativeName>
    <alternativeName>
        <fullName evidence="12">DNA 3'-5' helicase PriA</fullName>
    </alternativeName>
</protein>
<keyword evidence="10 12" id="KW-0413">Isomerase</keyword>
<dbReference type="HAMAP" id="MF_00983">
    <property type="entry name" value="PriA"/>
    <property type="match status" value="1"/>
</dbReference>
<reference evidence="14 15" key="1">
    <citation type="submission" date="2018-05" db="EMBL/GenBank/DDBJ databases">
        <title>A metagenomic window into the 2 km-deep terrestrial subsurface aquifer revealed taxonomically and functionally diverse microbial community comprising novel uncultured bacterial lineages.</title>
        <authorList>
            <person name="Kadnikov V.V."/>
            <person name="Mardanov A.V."/>
            <person name="Beletsky A.V."/>
            <person name="Banks D."/>
            <person name="Pimenov N.V."/>
            <person name="Frank Y.A."/>
            <person name="Karnachuk O.V."/>
            <person name="Ravin N.V."/>
        </authorList>
    </citation>
    <scope>NUCLEOTIDE SEQUENCE [LARGE SCALE GENOMIC DNA]</scope>
    <source>
        <strain evidence="14">BY</strain>
    </source>
</reference>
<feature type="binding site" evidence="12">
    <location>
        <position position="462"/>
    </location>
    <ligand>
        <name>Zn(2+)</name>
        <dbReference type="ChEBI" id="CHEBI:29105"/>
        <label>2</label>
    </ligand>
</feature>
<evidence type="ECO:0000313" key="15">
    <source>
        <dbReference type="Proteomes" id="UP000262583"/>
    </source>
</evidence>
<dbReference type="InterPro" id="IPR042115">
    <property type="entry name" value="PriA_3primeBD_sf"/>
</dbReference>
<feature type="domain" description="Helicase ATP-binding" evidence="13">
    <location>
        <begin position="203"/>
        <end position="369"/>
    </location>
</feature>
<evidence type="ECO:0000259" key="13">
    <source>
        <dbReference type="PROSITE" id="PS51192"/>
    </source>
</evidence>
<dbReference type="InterPro" id="IPR011545">
    <property type="entry name" value="DEAD/DEAH_box_helicase_dom"/>
</dbReference>
<evidence type="ECO:0000256" key="1">
    <source>
        <dbReference type="ARBA" id="ARBA00022515"/>
    </source>
</evidence>
<feature type="binding site" evidence="12">
    <location>
        <position position="459"/>
    </location>
    <ligand>
        <name>Zn(2+)</name>
        <dbReference type="ChEBI" id="CHEBI:29105"/>
        <label>2</label>
    </ligand>
</feature>
<sequence>MDGLFDYGIPLPLVEQICVGSIVEVRFGLKTTCGCVVEVSSSHSPEISPNRILPVKRILTPEYRISPDLLELGKWMSDYYFSPLGQTLRCISFFGFNHFAPEIQVAYSLTRLAGSPSGKFTEKQSKVVRLLETSHSPLSAKEILRATGVSASVLETLLRKGLVQKVLTEKCEVGAANLTSVELESPLPLNADQNRALAAVRRSMDEQLSTAFVLHGVTGSGKTEVYLQAIQHALDLGKEAIVLVPEISLTPQTLQRFSRRFGNIVGVYHSKLSSREKYELWRRIESRECRVLVGARSALFAPFENIGIIVVDEEHETTYKQDSVPRYHARDVAVVRAKMCKCPVILGSATPSMESYFNCQTGKYELLELPHRVEERPLPEVHIVDMTREVAEGDNPALFSAALLEAMRQTLESGQQVLVFLNRRGYFNFAICLACQNVIRCEHCDVALTYHKVGNRMLCHYCNFQQPRPTVCPQCGAAEIAMLGLGTQRVEEELTRLFPQASVLRFDLDTMKSKYAYPKAWQQIVNNEVQIILGTQMIAKGLHLVNVALVAVPLADVSLFQPDFRAAERAFSILTQVAGRTGRSSTPGRVIIQTYVPHHYAIQYAQSQDYRGFYEKEIRVRKVLRFPPHQRLIAILGLGKDSERTRELFHEFSRIVENAAHPHSDEVSVLGPTPAPRARLEGQFRWRLLLRSANTSLMRSVLRRALERWEKTPRHSHITLTVDVDPLDLL</sequence>
<comment type="catalytic activity">
    <reaction evidence="11 12">
        <text>ATP + H2O = ADP + phosphate + H(+)</text>
        <dbReference type="Rhea" id="RHEA:13065"/>
        <dbReference type="ChEBI" id="CHEBI:15377"/>
        <dbReference type="ChEBI" id="CHEBI:15378"/>
        <dbReference type="ChEBI" id="CHEBI:30616"/>
        <dbReference type="ChEBI" id="CHEBI:43474"/>
        <dbReference type="ChEBI" id="CHEBI:456216"/>
        <dbReference type="EC" id="5.6.2.4"/>
    </reaction>
</comment>
<evidence type="ECO:0000256" key="9">
    <source>
        <dbReference type="ARBA" id="ARBA00023125"/>
    </source>
</evidence>
<evidence type="ECO:0000256" key="2">
    <source>
        <dbReference type="ARBA" id="ARBA00022705"/>
    </source>
</evidence>
<feature type="binding site" evidence="12">
    <location>
        <position position="444"/>
    </location>
    <ligand>
        <name>Zn(2+)</name>
        <dbReference type="ChEBI" id="CHEBI:29105"/>
        <label>2</label>
    </ligand>
</feature>
<keyword evidence="6 12" id="KW-0347">Helicase</keyword>
<dbReference type="GO" id="GO:0043138">
    <property type="term" value="F:3'-5' DNA helicase activity"/>
    <property type="evidence" value="ECO:0007669"/>
    <property type="project" value="UniProtKB-EC"/>
</dbReference>
<dbReference type="InterPro" id="IPR014001">
    <property type="entry name" value="Helicase_ATP-bd"/>
</dbReference>
<dbReference type="SUPFAM" id="SSF52540">
    <property type="entry name" value="P-loop containing nucleoside triphosphate hydrolases"/>
    <property type="match status" value="2"/>
</dbReference>
<dbReference type="Pfam" id="PF18319">
    <property type="entry name" value="Zn_ribbon_PriA"/>
    <property type="match status" value="1"/>
</dbReference>
<evidence type="ECO:0000256" key="6">
    <source>
        <dbReference type="ARBA" id="ARBA00022806"/>
    </source>
</evidence>
<dbReference type="GO" id="GO:0016887">
    <property type="term" value="F:ATP hydrolysis activity"/>
    <property type="evidence" value="ECO:0007669"/>
    <property type="project" value="RHEA"/>
</dbReference>
<dbReference type="PANTHER" id="PTHR30580:SF0">
    <property type="entry name" value="PRIMOSOMAL PROTEIN N"/>
    <property type="match status" value="1"/>
</dbReference>
<dbReference type="Gene3D" id="3.40.50.300">
    <property type="entry name" value="P-loop containing nucleotide triphosphate hydrolases"/>
    <property type="match status" value="2"/>
</dbReference>
<dbReference type="PANTHER" id="PTHR30580">
    <property type="entry name" value="PRIMOSOMAL PROTEIN N"/>
    <property type="match status" value="1"/>
</dbReference>
<dbReference type="InterPro" id="IPR040498">
    <property type="entry name" value="PriA_CRR"/>
</dbReference>
<evidence type="ECO:0000256" key="4">
    <source>
        <dbReference type="ARBA" id="ARBA00022741"/>
    </source>
</evidence>
<feature type="binding site" evidence="12">
    <location>
        <position position="472"/>
    </location>
    <ligand>
        <name>Zn(2+)</name>
        <dbReference type="ChEBI" id="CHEBI:29105"/>
        <label>1</label>
    </ligand>
</feature>
<keyword evidence="8 12" id="KW-0067">ATP-binding</keyword>
<keyword evidence="1 12" id="KW-0639">Primosome</keyword>
<dbReference type="GO" id="GO:0005524">
    <property type="term" value="F:ATP binding"/>
    <property type="evidence" value="ECO:0007669"/>
    <property type="project" value="UniProtKB-UniRule"/>
</dbReference>
<dbReference type="GO" id="GO:0006269">
    <property type="term" value="P:DNA replication, synthesis of primer"/>
    <property type="evidence" value="ECO:0007669"/>
    <property type="project" value="UniProtKB-KW"/>
</dbReference>
<comment type="catalytic activity">
    <reaction evidence="12">
        <text>Couples ATP hydrolysis with the unwinding of duplex DNA by translocating in the 3'-5' direction.</text>
        <dbReference type="EC" id="5.6.2.4"/>
    </reaction>
</comment>
<dbReference type="GO" id="GO:0003677">
    <property type="term" value="F:DNA binding"/>
    <property type="evidence" value="ECO:0007669"/>
    <property type="project" value="UniProtKB-UniRule"/>
</dbReference>
<dbReference type="EMBL" id="CP030759">
    <property type="protein sequence ID" value="AXA35482.1"/>
    <property type="molecule type" value="Genomic_DNA"/>
</dbReference>
<keyword evidence="2 12" id="KW-0235">DNA replication</keyword>
<dbReference type="FunFam" id="3.40.50.300:FF:000489">
    <property type="entry name" value="Primosome assembly protein PriA"/>
    <property type="match status" value="1"/>
</dbReference>
<dbReference type="PROSITE" id="PS51192">
    <property type="entry name" value="HELICASE_ATP_BIND_1"/>
    <property type="match status" value="1"/>
</dbReference>
<comment type="subunit">
    <text evidence="12">Component of the replication restart primosome.</text>
</comment>
<dbReference type="Gene3D" id="3.40.1440.60">
    <property type="entry name" value="PriA, 3(prime) DNA-binding domain"/>
    <property type="match status" value="1"/>
</dbReference>
<comment type="similarity">
    <text evidence="12">Belongs to the helicase family. PriA subfamily.</text>
</comment>
<accession>A0A2Z4Y438</accession>
<evidence type="ECO:0000256" key="7">
    <source>
        <dbReference type="ARBA" id="ARBA00022833"/>
    </source>
</evidence>
<keyword evidence="9 12" id="KW-0238">DNA-binding</keyword>
<dbReference type="Pfam" id="PF17764">
    <property type="entry name" value="PriA_3primeBD"/>
    <property type="match status" value="1"/>
</dbReference>
<comment type="function">
    <text evidence="12">Initiates the restart of stalled replication forks, which reloads the replicative helicase on sites other than the origin of replication. Recognizes and binds to abandoned replication forks and remodels them to uncover a helicase loading site. Promotes assembly of the primosome at these replication forks.</text>
</comment>
<dbReference type="Proteomes" id="UP000262583">
    <property type="component" value="Chromosome"/>
</dbReference>
<feature type="binding site" evidence="12">
    <location>
        <position position="435"/>
    </location>
    <ligand>
        <name>Zn(2+)</name>
        <dbReference type="ChEBI" id="CHEBI:29105"/>
        <label>1</label>
    </ligand>
</feature>
<dbReference type="InterPro" id="IPR041222">
    <property type="entry name" value="PriA_3primeBD"/>
</dbReference>
<dbReference type="InterPro" id="IPR005259">
    <property type="entry name" value="PriA"/>
</dbReference>
<keyword evidence="4 12" id="KW-0547">Nucleotide-binding</keyword>
<dbReference type="KEGG" id="schv:BRCON_0705"/>
<dbReference type="GO" id="GO:0006270">
    <property type="term" value="P:DNA replication initiation"/>
    <property type="evidence" value="ECO:0007669"/>
    <property type="project" value="TreeGrafter"/>
</dbReference>
<feature type="binding site" evidence="12">
    <location>
        <position position="432"/>
    </location>
    <ligand>
        <name>Zn(2+)</name>
        <dbReference type="ChEBI" id="CHEBI:29105"/>
        <label>1</label>
    </ligand>
</feature>
<keyword evidence="5 12" id="KW-0378">Hydrolase</keyword>
<dbReference type="InterPro" id="IPR027417">
    <property type="entry name" value="P-loop_NTPase"/>
</dbReference>
<evidence type="ECO:0000256" key="5">
    <source>
        <dbReference type="ARBA" id="ARBA00022801"/>
    </source>
</evidence>
<evidence type="ECO:0000256" key="3">
    <source>
        <dbReference type="ARBA" id="ARBA00022723"/>
    </source>
</evidence>
<dbReference type="NCBIfam" id="TIGR00595">
    <property type="entry name" value="priA"/>
    <property type="match status" value="1"/>
</dbReference>
<dbReference type="Pfam" id="PF00270">
    <property type="entry name" value="DEAD"/>
    <property type="match status" value="1"/>
</dbReference>
<gene>
    <name evidence="12" type="primary">priA</name>
    <name evidence="14" type="ORF">BRCON_0705</name>
</gene>
<dbReference type="GO" id="GO:0008270">
    <property type="term" value="F:zinc ion binding"/>
    <property type="evidence" value="ECO:0007669"/>
    <property type="project" value="UniProtKB-UniRule"/>
</dbReference>
<dbReference type="GO" id="GO:0006302">
    <property type="term" value="P:double-strand break repair"/>
    <property type="evidence" value="ECO:0007669"/>
    <property type="project" value="InterPro"/>
</dbReference>
<dbReference type="EC" id="5.6.2.4" evidence="12"/>
<evidence type="ECO:0000256" key="10">
    <source>
        <dbReference type="ARBA" id="ARBA00023235"/>
    </source>
</evidence>
<evidence type="ECO:0000256" key="11">
    <source>
        <dbReference type="ARBA" id="ARBA00048988"/>
    </source>
</evidence>
<evidence type="ECO:0000256" key="12">
    <source>
        <dbReference type="HAMAP-Rule" id="MF_00983"/>
    </source>
</evidence>
<dbReference type="InterPro" id="IPR041236">
    <property type="entry name" value="PriA_C"/>
</dbReference>
<name>A0A2Z4Y438_SUMC1</name>
<dbReference type="SMART" id="SM00487">
    <property type="entry name" value="DEXDc"/>
    <property type="match status" value="1"/>
</dbReference>
<dbReference type="GO" id="GO:0006310">
    <property type="term" value="P:DNA recombination"/>
    <property type="evidence" value="ECO:0007669"/>
    <property type="project" value="InterPro"/>
</dbReference>
<dbReference type="CDD" id="cd18804">
    <property type="entry name" value="SF2_C_priA"/>
    <property type="match status" value="1"/>
</dbReference>
<comment type="cofactor">
    <cofactor evidence="12">
        <name>Zn(2+)</name>
        <dbReference type="ChEBI" id="CHEBI:29105"/>
    </cofactor>
    <text evidence="12">Binds 2 zinc ions per subunit.</text>
</comment>
<dbReference type="CDD" id="cd17929">
    <property type="entry name" value="DEXHc_priA"/>
    <property type="match status" value="1"/>
</dbReference>
<feature type="binding site" evidence="12">
    <location>
        <position position="441"/>
    </location>
    <ligand>
        <name>Zn(2+)</name>
        <dbReference type="ChEBI" id="CHEBI:29105"/>
        <label>2</label>
    </ligand>
</feature>
<dbReference type="AlphaFoldDB" id="A0A2Z4Y438"/>
<evidence type="ECO:0000256" key="8">
    <source>
        <dbReference type="ARBA" id="ARBA00022840"/>
    </source>
</evidence>
<dbReference type="Pfam" id="PF18074">
    <property type="entry name" value="PriA_C"/>
    <property type="match status" value="1"/>
</dbReference>
<keyword evidence="7 12" id="KW-0862">Zinc</keyword>
<dbReference type="GO" id="GO:1990077">
    <property type="term" value="C:primosome complex"/>
    <property type="evidence" value="ECO:0007669"/>
    <property type="project" value="UniProtKB-UniRule"/>
</dbReference>
<keyword evidence="3 12" id="KW-0479">Metal-binding</keyword>